<dbReference type="GO" id="GO:0046872">
    <property type="term" value="F:metal ion binding"/>
    <property type="evidence" value="ECO:0007669"/>
    <property type="project" value="UniProtKB-KW"/>
</dbReference>
<accession>A0A7Z2NYJ0</accession>
<dbReference type="GO" id="GO:0035529">
    <property type="term" value="F:NADH pyrophosphatase activity"/>
    <property type="evidence" value="ECO:0007669"/>
    <property type="project" value="TreeGrafter"/>
</dbReference>
<protein>
    <recommendedName>
        <fullName evidence="4">NAD(+) diphosphatase</fullName>
        <ecNumber evidence="4">3.6.1.22</ecNumber>
    </recommendedName>
</protein>
<evidence type="ECO:0000256" key="9">
    <source>
        <dbReference type="ARBA" id="ARBA00023679"/>
    </source>
</evidence>
<dbReference type="Gene3D" id="3.90.79.20">
    <property type="match status" value="1"/>
</dbReference>
<comment type="catalytic activity">
    <reaction evidence="9">
        <text>a 5'-end NAD(+)-phospho-ribonucleoside in mRNA + H2O = a 5'-end phospho-adenosine-phospho-ribonucleoside in mRNA + beta-nicotinamide D-ribonucleotide + 2 H(+)</text>
        <dbReference type="Rhea" id="RHEA:60876"/>
        <dbReference type="Rhea" id="RHEA-COMP:15698"/>
        <dbReference type="Rhea" id="RHEA-COMP:15719"/>
        <dbReference type="ChEBI" id="CHEBI:14649"/>
        <dbReference type="ChEBI" id="CHEBI:15377"/>
        <dbReference type="ChEBI" id="CHEBI:15378"/>
        <dbReference type="ChEBI" id="CHEBI:144029"/>
        <dbReference type="ChEBI" id="CHEBI:144051"/>
    </reaction>
    <physiologicalReaction direction="left-to-right" evidence="9">
        <dbReference type="Rhea" id="RHEA:60877"/>
    </physiologicalReaction>
</comment>
<dbReference type="EMBL" id="CP047895">
    <property type="protein sequence ID" value="QHL91750.1"/>
    <property type="molecule type" value="Genomic_DNA"/>
</dbReference>
<evidence type="ECO:0000256" key="8">
    <source>
        <dbReference type="ARBA" id="ARBA00023027"/>
    </source>
</evidence>
<dbReference type="Pfam" id="PF00293">
    <property type="entry name" value="NUDIX"/>
    <property type="match status" value="1"/>
</dbReference>
<dbReference type="InterPro" id="IPR000086">
    <property type="entry name" value="NUDIX_hydrolase_dom"/>
</dbReference>
<name>A0A7Z2NYJ0_9SPHN</name>
<dbReference type="InterPro" id="IPR049734">
    <property type="entry name" value="NudC-like_C"/>
</dbReference>
<evidence type="ECO:0000256" key="10">
    <source>
        <dbReference type="RuleBase" id="RU003476"/>
    </source>
</evidence>
<dbReference type="PROSITE" id="PS00893">
    <property type="entry name" value="NUDIX_BOX"/>
    <property type="match status" value="1"/>
</dbReference>
<dbReference type="InterPro" id="IPR020476">
    <property type="entry name" value="Nudix_hydrolase"/>
</dbReference>
<comment type="cofactor">
    <cofactor evidence="1">
        <name>Mg(2+)</name>
        <dbReference type="ChEBI" id="CHEBI:18420"/>
    </cofactor>
</comment>
<dbReference type="GO" id="GO:0005829">
    <property type="term" value="C:cytosol"/>
    <property type="evidence" value="ECO:0007669"/>
    <property type="project" value="TreeGrafter"/>
</dbReference>
<dbReference type="PANTHER" id="PTHR42904">
    <property type="entry name" value="NUDIX HYDROLASE, NUDC SUBFAMILY"/>
    <property type="match status" value="1"/>
</dbReference>
<keyword evidence="7" id="KW-0460">Magnesium</keyword>
<evidence type="ECO:0000259" key="11">
    <source>
        <dbReference type="PROSITE" id="PS51462"/>
    </source>
</evidence>
<dbReference type="PANTHER" id="PTHR42904:SF6">
    <property type="entry name" value="NAD-CAPPED RNA HYDROLASE NUDT12"/>
    <property type="match status" value="1"/>
</dbReference>
<dbReference type="SUPFAM" id="SSF55811">
    <property type="entry name" value="Nudix"/>
    <property type="match status" value="1"/>
</dbReference>
<comment type="similarity">
    <text evidence="3">Belongs to the Nudix hydrolase family. NudC subfamily.</text>
</comment>
<dbReference type="PROSITE" id="PS51462">
    <property type="entry name" value="NUDIX"/>
    <property type="match status" value="1"/>
</dbReference>
<evidence type="ECO:0000256" key="3">
    <source>
        <dbReference type="ARBA" id="ARBA00009595"/>
    </source>
</evidence>
<reference evidence="12 13" key="1">
    <citation type="submission" date="2020-01" db="EMBL/GenBank/DDBJ databases">
        <title>Sphingomonas sp. C33 whole genome sequece.</title>
        <authorList>
            <person name="Park C."/>
        </authorList>
    </citation>
    <scope>NUCLEOTIDE SEQUENCE [LARGE SCALE GENOMIC DNA]</scope>
    <source>
        <strain evidence="12 13">C33</strain>
    </source>
</reference>
<evidence type="ECO:0000313" key="13">
    <source>
        <dbReference type="Proteomes" id="UP000464468"/>
    </source>
</evidence>
<dbReference type="InterPro" id="IPR015797">
    <property type="entry name" value="NUDIX_hydrolase-like_dom_sf"/>
</dbReference>
<dbReference type="InterPro" id="IPR050241">
    <property type="entry name" value="NAD-cap_RNA_hydrolase_NudC"/>
</dbReference>
<comment type="cofactor">
    <cofactor evidence="2">
        <name>Zn(2+)</name>
        <dbReference type="ChEBI" id="CHEBI:29105"/>
    </cofactor>
</comment>
<keyword evidence="6 10" id="KW-0378">Hydrolase</keyword>
<keyword evidence="8" id="KW-0520">NAD</keyword>
<keyword evidence="5" id="KW-0479">Metal-binding</keyword>
<dbReference type="GO" id="GO:0019677">
    <property type="term" value="P:NAD+ catabolic process"/>
    <property type="evidence" value="ECO:0007669"/>
    <property type="project" value="TreeGrafter"/>
</dbReference>
<dbReference type="EC" id="3.6.1.22" evidence="4"/>
<dbReference type="InterPro" id="IPR020084">
    <property type="entry name" value="NUDIX_hydrolase_CS"/>
</dbReference>
<dbReference type="Proteomes" id="UP000464468">
    <property type="component" value="Chromosome"/>
</dbReference>
<dbReference type="InterPro" id="IPR015376">
    <property type="entry name" value="Znr_NADH_PPase"/>
</dbReference>
<dbReference type="Gene3D" id="3.90.79.10">
    <property type="entry name" value="Nucleoside Triphosphate Pyrophosphohydrolase"/>
    <property type="match status" value="1"/>
</dbReference>
<dbReference type="AlphaFoldDB" id="A0A7Z2NYJ0"/>
<evidence type="ECO:0000256" key="5">
    <source>
        <dbReference type="ARBA" id="ARBA00022723"/>
    </source>
</evidence>
<sequence>MLADHQPGFTGSPLDRADRLRADAEALAAAMADWRARLLRLDGIDPVLSPDGLLDWGSLAEADETAELLLLGLIDGRPHFVALDYALPEAATRSPAIFRMLDLLPASEAATYAAARSLIDWHLRHRFCARCGSGDSRIVRAGWGRKCDACGTESYPRVDPVVIMLAEHDGRVLVGRQPRYPKGRYSALAGFVEPGESIEEAVARELWEEAGLRVRDVRYVTSQPWPFPSSLMIACVATADSPELVLDTEELEDAFWVDRAGVAAAMNAGVGAGRAASDAPFIAPPPYAIAHSLFRWWLDRGG</sequence>
<evidence type="ECO:0000256" key="7">
    <source>
        <dbReference type="ARBA" id="ARBA00022842"/>
    </source>
</evidence>
<dbReference type="NCBIfam" id="NF001299">
    <property type="entry name" value="PRK00241.1"/>
    <property type="match status" value="1"/>
</dbReference>
<dbReference type="KEGG" id="schy:GVO57_02810"/>
<evidence type="ECO:0000256" key="2">
    <source>
        <dbReference type="ARBA" id="ARBA00001947"/>
    </source>
</evidence>
<dbReference type="PRINTS" id="PR00502">
    <property type="entry name" value="NUDIXFAMILY"/>
</dbReference>
<keyword evidence="13" id="KW-1185">Reference proteome</keyword>
<feature type="domain" description="Nudix hydrolase" evidence="11">
    <location>
        <begin position="156"/>
        <end position="288"/>
    </location>
</feature>
<dbReference type="GO" id="GO:0006742">
    <property type="term" value="P:NADP+ catabolic process"/>
    <property type="evidence" value="ECO:0007669"/>
    <property type="project" value="TreeGrafter"/>
</dbReference>
<dbReference type="CDD" id="cd03429">
    <property type="entry name" value="NUDIX_NADH_pyrophosphatase_Nudt13"/>
    <property type="match status" value="1"/>
</dbReference>
<gene>
    <name evidence="12" type="primary">nudC</name>
    <name evidence="12" type="ORF">GVO57_02810</name>
</gene>
<evidence type="ECO:0000256" key="1">
    <source>
        <dbReference type="ARBA" id="ARBA00001946"/>
    </source>
</evidence>
<dbReference type="Pfam" id="PF09297">
    <property type="entry name" value="Zn_ribbon_NUD"/>
    <property type="match status" value="1"/>
</dbReference>
<proteinExistence type="inferred from homology"/>
<organism evidence="12 13">
    <name type="scientific">Sphingomonas changnyeongensis</name>
    <dbReference type="NCBI Taxonomy" id="2698679"/>
    <lineage>
        <taxon>Bacteria</taxon>
        <taxon>Pseudomonadati</taxon>
        <taxon>Pseudomonadota</taxon>
        <taxon>Alphaproteobacteria</taxon>
        <taxon>Sphingomonadales</taxon>
        <taxon>Sphingomonadaceae</taxon>
        <taxon>Sphingomonas</taxon>
    </lineage>
</organism>
<evidence type="ECO:0000256" key="4">
    <source>
        <dbReference type="ARBA" id="ARBA00012381"/>
    </source>
</evidence>
<evidence type="ECO:0000256" key="6">
    <source>
        <dbReference type="ARBA" id="ARBA00022801"/>
    </source>
</evidence>
<evidence type="ECO:0000313" key="12">
    <source>
        <dbReference type="EMBL" id="QHL91750.1"/>
    </source>
</evidence>